<keyword evidence="2" id="KW-1185">Reference proteome</keyword>
<organism evidence="1 2">
    <name type="scientific">Elysia marginata</name>
    <dbReference type="NCBI Taxonomy" id="1093978"/>
    <lineage>
        <taxon>Eukaryota</taxon>
        <taxon>Metazoa</taxon>
        <taxon>Spiralia</taxon>
        <taxon>Lophotrochozoa</taxon>
        <taxon>Mollusca</taxon>
        <taxon>Gastropoda</taxon>
        <taxon>Heterobranchia</taxon>
        <taxon>Euthyneura</taxon>
        <taxon>Panpulmonata</taxon>
        <taxon>Sacoglossa</taxon>
        <taxon>Placobranchoidea</taxon>
        <taxon>Plakobranchidae</taxon>
        <taxon>Elysia</taxon>
    </lineage>
</organism>
<accession>A0AAV4IN52</accession>
<protein>
    <submittedName>
        <fullName evidence="1">Uncharacterized protein</fullName>
    </submittedName>
</protein>
<comment type="caution">
    <text evidence="1">The sequence shown here is derived from an EMBL/GenBank/DDBJ whole genome shotgun (WGS) entry which is preliminary data.</text>
</comment>
<dbReference type="AlphaFoldDB" id="A0AAV4IN52"/>
<gene>
    <name evidence="1" type="ORF">ElyMa_003090400</name>
</gene>
<dbReference type="EMBL" id="BMAT01006382">
    <property type="protein sequence ID" value="GFS11596.1"/>
    <property type="molecule type" value="Genomic_DNA"/>
</dbReference>
<name>A0AAV4IN52_9GAST</name>
<evidence type="ECO:0000313" key="2">
    <source>
        <dbReference type="Proteomes" id="UP000762676"/>
    </source>
</evidence>
<dbReference type="Proteomes" id="UP000762676">
    <property type="component" value="Unassembled WGS sequence"/>
</dbReference>
<reference evidence="1 2" key="1">
    <citation type="journal article" date="2021" name="Elife">
        <title>Chloroplast acquisition without the gene transfer in kleptoplastic sea slugs, Plakobranchus ocellatus.</title>
        <authorList>
            <person name="Maeda T."/>
            <person name="Takahashi S."/>
            <person name="Yoshida T."/>
            <person name="Shimamura S."/>
            <person name="Takaki Y."/>
            <person name="Nagai Y."/>
            <person name="Toyoda A."/>
            <person name="Suzuki Y."/>
            <person name="Arimoto A."/>
            <person name="Ishii H."/>
            <person name="Satoh N."/>
            <person name="Nishiyama T."/>
            <person name="Hasebe M."/>
            <person name="Maruyama T."/>
            <person name="Minagawa J."/>
            <person name="Obokata J."/>
            <person name="Shigenobu S."/>
        </authorList>
    </citation>
    <scope>NUCLEOTIDE SEQUENCE [LARGE SCALE GENOMIC DNA]</scope>
</reference>
<proteinExistence type="predicted"/>
<sequence>MFWKRLEVKCPYQDINECKPWCVSWPPFRHHIDIIEKAEPSRTGGDQPRVCVWRYLFLPQDCVRQAGGGRLPGTRPAGSLRPHAADGGTIKIQRLPPGHSKPLIGAHVARQLLRYDSPPEHSTASTKHRITQAPQAQLSADDRLVEQIDACLVIAFLHRL</sequence>
<evidence type="ECO:0000313" key="1">
    <source>
        <dbReference type="EMBL" id="GFS11596.1"/>
    </source>
</evidence>